<gene>
    <name evidence="2" type="ORF">CPUR_08829</name>
</gene>
<sequence>MSCLRRATAATIGSGAVPTLKVRRDGSQIRKAEGKKDAEAQR</sequence>
<accession>M1WDM1</accession>
<dbReference type="HOGENOM" id="CLU_3260489_0_0_1"/>
<proteinExistence type="predicted"/>
<organism evidence="2 3">
    <name type="scientific">Claviceps purpurea (strain 20.1)</name>
    <name type="common">Ergot fungus</name>
    <name type="synonym">Sphacelia segetum</name>
    <dbReference type="NCBI Taxonomy" id="1111077"/>
    <lineage>
        <taxon>Eukaryota</taxon>
        <taxon>Fungi</taxon>
        <taxon>Dikarya</taxon>
        <taxon>Ascomycota</taxon>
        <taxon>Pezizomycotina</taxon>
        <taxon>Sordariomycetes</taxon>
        <taxon>Hypocreomycetidae</taxon>
        <taxon>Hypocreales</taxon>
        <taxon>Clavicipitaceae</taxon>
        <taxon>Claviceps</taxon>
    </lineage>
</organism>
<name>M1WDM1_CLAP2</name>
<feature type="region of interest" description="Disordered" evidence="1">
    <location>
        <begin position="23"/>
        <end position="42"/>
    </location>
</feature>
<dbReference type="EMBL" id="CAGA01000147">
    <property type="protein sequence ID" value="CCE34890.1"/>
    <property type="molecule type" value="Genomic_DNA"/>
</dbReference>
<protein>
    <submittedName>
        <fullName evidence="2">Uncharacterized protein</fullName>
    </submittedName>
</protein>
<keyword evidence="3" id="KW-1185">Reference proteome</keyword>
<evidence type="ECO:0000313" key="3">
    <source>
        <dbReference type="Proteomes" id="UP000016801"/>
    </source>
</evidence>
<comment type="caution">
    <text evidence="2">The sequence shown here is derived from an EMBL/GenBank/DDBJ whole genome shotgun (WGS) entry which is preliminary data.</text>
</comment>
<evidence type="ECO:0000313" key="2">
    <source>
        <dbReference type="EMBL" id="CCE34890.1"/>
    </source>
</evidence>
<dbReference type="AlphaFoldDB" id="M1WDM1"/>
<dbReference type="Proteomes" id="UP000016801">
    <property type="component" value="Unassembled WGS sequence"/>
</dbReference>
<dbReference type="VEuPathDB" id="FungiDB:CPUR_08829"/>
<evidence type="ECO:0000256" key="1">
    <source>
        <dbReference type="SAM" id="MobiDB-lite"/>
    </source>
</evidence>
<reference evidence="2 3" key="1">
    <citation type="journal article" date="2013" name="PLoS Genet.">
        <title>Plant-symbiotic fungi as chemical engineers: Multi-genome analysis of the Clavicipitaceae reveals dynamics of alkaloid loci.</title>
        <authorList>
            <person name="Schardl C.L."/>
            <person name="Young C.A."/>
            <person name="Hesse U."/>
            <person name="Amyotte S.G."/>
            <person name="Andreeva K."/>
            <person name="Calie P.J."/>
            <person name="Fleetwood D.J."/>
            <person name="Haws D.C."/>
            <person name="Moore N."/>
            <person name="Oeser B."/>
            <person name="Panaccione D.G."/>
            <person name="Schweri K.K."/>
            <person name="Voisey C.R."/>
            <person name="Farman M.L."/>
            <person name="Jaromczyk J.W."/>
            <person name="Roe B.A."/>
            <person name="O'Sullivan D.M."/>
            <person name="Scott B."/>
            <person name="Tudzynski P."/>
            <person name="An Z."/>
            <person name="Arnaoudova E.G."/>
            <person name="Bullock C.T."/>
            <person name="Charlton N.D."/>
            <person name="Chen L."/>
            <person name="Cox M."/>
            <person name="Dinkins R.D."/>
            <person name="Florea S."/>
            <person name="Glenn A.E."/>
            <person name="Gordon A."/>
            <person name="Gueldener U."/>
            <person name="Harris D.R."/>
            <person name="Hollin W."/>
            <person name="Jaromczyk J."/>
            <person name="Johnson R.D."/>
            <person name="Khan A.K."/>
            <person name="Leistner E."/>
            <person name="Leuchtmann A."/>
            <person name="Li C."/>
            <person name="Liu J."/>
            <person name="Liu J."/>
            <person name="Liu M."/>
            <person name="Mace W."/>
            <person name="Machado C."/>
            <person name="Nagabhyru P."/>
            <person name="Pan J."/>
            <person name="Schmid J."/>
            <person name="Sugawara K."/>
            <person name="Steiner U."/>
            <person name="Takach J.E."/>
            <person name="Tanaka E."/>
            <person name="Webb J.S."/>
            <person name="Wilson E.V."/>
            <person name="Wiseman J.L."/>
            <person name="Yoshida R."/>
            <person name="Zeng Z."/>
        </authorList>
    </citation>
    <scope>NUCLEOTIDE SEQUENCE [LARGE SCALE GENOMIC DNA]</scope>
    <source>
        <strain evidence="2 3">20.1</strain>
    </source>
</reference>